<dbReference type="GO" id="GO:0005737">
    <property type="term" value="C:cytoplasm"/>
    <property type="evidence" value="ECO:0007669"/>
    <property type="project" value="TreeGrafter"/>
</dbReference>
<feature type="compositionally biased region" description="Basic residues" evidence="4">
    <location>
        <begin position="1257"/>
        <end position="1273"/>
    </location>
</feature>
<keyword evidence="8" id="KW-1185">Reference proteome</keyword>
<dbReference type="PANTHER" id="PTHR23153">
    <property type="entry name" value="UBX-RELATED"/>
    <property type="match status" value="1"/>
</dbReference>
<keyword evidence="3" id="KW-0853">WD repeat</keyword>
<feature type="region of interest" description="Disordered" evidence="4">
    <location>
        <begin position="1"/>
        <end position="37"/>
    </location>
</feature>
<feature type="compositionally biased region" description="Basic residues" evidence="4">
    <location>
        <begin position="1164"/>
        <end position="1175"/>
    </location>
</feature>
<dbReference type="Gene3D" id="1.10.510.10">
    <property type="entry name" value="Transferase(Phosphotransferase) domain 1"/>
    <property type="match status" value="1"/>
</dbReference>
<feature type="compositionally biased region" description="Low complexity" evidence="4">
    <location>
        <begin position="1245"/>
        <end position="1256"/>
    </location>
</feature>
<evidence type="ECO:0000256" key="1">
    <source>
        <dbReference type="ARBA" id="ARBA00022837"/>
    </source>
</evidence>
<dbReference type="InterPro" id="IPR000719">
    <property type="entry name" value="Prot_kinase_dom"/>
</dbReference>
<dbReference type="CDD" id="cd09212">
    <property type="entry name" value="PUB"/>
    <property type="match status" value="3"/>
</dbReference>
<dbReference type="EMBL" id="CAKKNE010000002">
    <property type="protein sequence ID" value="CAH0369684.1"/>
    <property type="molecule type" value="Genomic_DNA"/>
</dbReference>
<evidence type="ECO:0000256" key="4">
    <source>
        <dbReference type="SAM" id="MobiDB-lite"/>
    </source>
</evidence>
<feature type="compositionally biased region" description="Basic and acidic residues" evidence="4">
    <location>
        <begin position="453"/>
        <end position="463"/>
    </location>
</feature>
<reference evidence="7" key="2">
    <citation type="submission" date="2021-11" db="EMBL/GenBank/DDBJ databases">
        <authorList>
            <consortium name="Genoscope - CEA"/>
            <person name="William W."/>
        </authorList>
    </citation>
    <scope>NUCLEOTIDE SEQUENCE</scope>
</reference>
<dbReference type="SUPFAM" id="SSF50998">
    <property type="entry name" value="Quinoprotein alcohol dehydrogenase-like"/>
    <property type="match status" value="1"/>
</dbReference>
<dbReference type="SMART" id="SM00054">
    <property type="entry name" value="EFh"/>
    <property type="match status" value="4"/>
</dbReference>
<dbReference type="SMART" id="SM00320">
    <property type="entry name" value="WD40"/>
    <property type="match status" value="2"/>
</dbReference>
<feature type="domain" description="EF-hand" evidence="5">
    <location>
        <begin position="836"/>
        <end position="871"/>
    </location>
</feature>
<feature type="region of interest" description="Disordered" evidence="4">
    <location>
        <begin position="770"/>
        <end position="830"/>
    </location>
</feature>
<dbReference type="InterPro" id="IPR036339">
    <property type="entry name" value="PUB-like_dom_sf"/>
</dbReference>
<feature type="repeat" description="WD" evidence="3">
    <location>
        <begin position="1931"/>
        <end position="1962"/>
    </location>
</feature>
<dbReference type="PROSITE" id="PS50082">
    <property type="entry name" value="WD_REPEATS_2"/>
    <property type="match status" value="2"/>
</dbReference>
<dbReference type="CDD" id="cd04508">
    <property type="entry name" value="Tudor_SF"/>
    <property type="match status" value="1"/>
</dbReference>
<proteinExistence type="inferred from homology"/>
<evidence type="ECO:0000256" key="3">
    <source>
        <dbReference type="PROSITE-ProRule" id="PRU00221"/>
    </source>
</evidence>
<feature type="region of interest" description="Disordered" evidence="4">
    <location>
        <begin position="3553"/>
        <end position="3577"/>
    </location>
</feature>
<dbReference type="InterPro" id="IPR011992">
    <property type="entry name" value="EF-hand-dom_pair"/>
</dbReference>
<dbReference type="Pfam" id="PF00400">
    <property type="entry name" value="WD40"/>
    <property type="match status" value="2"/>
</dbReference>
<accession>A0A7S3ZWD7</accession>
<evidence type="ECO:0000313" key="7">
    <source>
        <dbReference type="EMBL" id="CAH0369684.1"/>
    </source>
</evidence>
<feature type="region of interest" description="Disordered" evidence="4">
    <location>
        <begin position="453"/>
        <end position="502"/>
    </location>
</feature>
<feature type="compositionally biased region" description="Basic and acidic residues" evidence="4">
    <location>
        <begin position="793"/>
        <end position="830"/>
    </location>
</feature>
<dbReference type="PROSITE" id="PS50294">
    <property type="entry name" value="WD_REPEATS_REGION"/>
    <property type="match status" value="2"/>
</dbReference>
<reference evidence="6" key="1">
    <citation type="submission" date="2021-01" db="EMBL/GenBank/DDBJ databases">
        <authorList>
            <person name="Corre E."/>
            <person name="Pelletier E."/>
            <person name="Niang G."/>
            <person name="Scheremetjew M."/>
            <person name="Finn R."/>
            <person name="Kale V."/>
            <person name="Holt S."/>
            <person name="Cochrane G."/>
            <person name="Meng A."/>
            <person name="Brown T."/>
            <person name="Cohen L."/>
        </authorList>
    </citation>
    <scope>NUCLEOTIDE SEQUENCE</scope>
    <source>
        <strain evidence="6">CCMP1756</strain>
    </source>
</reference>
<dbReference type="PROSITE" id="PS00018">
    <property type="entry name" value="EF_HAND_1"/>
    <property type="match status" value="2"/>
</dbReference>
<feature type="repeat" description="WD" evidence="3">
    <location>
        <begin position="2147"/>
        <end position="2179"/>
    </location>
</feature>
<dbReference type="Gene3D" id="2.130.10.10">
    <property type="entry name" value="YVTN repeat-like/Quinoprotein amine dehydrogenase"/>
    <property type="match status" value="2"/>
</dbReference>
<dbReference type="InterPro" id="IPR018997">
    <property type="entry name" value="PUB_domain"/>
</dbReference>
<feature type="domain" description="EF-hand" evidence="5">
    <location>
        <begin position="402"/>
        <end position="437"/>
    </location>
</feature>
<dbReference type="GO" id="GO:0005509">
    <property type="term" value="F:calcium ion binding"/>
    <property type="evidence" value="ECO:0007669"/>
    <property type="project" value="InterPro"/>
</dbReference>
<dbReference type="InterPro" id="IPR011047">
    <property type="entry name" value="Quinoprotein_ADH-like_sf"/>
</dbReference>
<dbReference type="InterPro" id="IPR018247">
    <property type="entry name" value="EF_Hand_1_Ca_BS"/>
</dbReference>
<evidence type="ECO:0000256" key="2">
    <source>
        <dbReference type="ARBA" id="ARBA00024334"/>
    </source>
</evidence>
<dbReference type="SMART" id="SM00220">
    <property type="entry name" value="S_TKc"/>
    <property type="match status" value="1"/>
</dbReference>
<dbReference type="Gene3D" id="1.20.58.2190">
    <property type="match status" value="3"/>
</dbReference>
<keyword evidence="1" id="KW-0106">Calcium</keyword>
<dbReference type="GO" id="GO:0005524">
    <property type="term" value="F:ATP binding"/>
    <property type="evidence" value="ECO:0007669"/>
    <property type="project" value="InterPro"/>
</dbReference>
<protein>
    <recommendedName>
        <fullName evidence="5">EF-hand domain-containing protein</fullName>
    </recommendedName>
</protein>
<dbReference type="InterPro" id="IPR011009">
    <property type="entry name" value="Kinase-like_dom_sf"/>
</dbReference>
<dbReference type="Gene3D" id="1.10.238.10">
    <property type="entry name" value="EF-hand"/>
    <property type="match status" value="1"/>
</dbReference>
<dbReference type="Pfam" id="PF09409">
    <property type="entry name" value="PUB"/>
    <property type="match status" value="1"/>
</dbReference>
<evidence type="ECO:0000259" key="5">
    <source>
        <dbReference type="PROSITE" id="PS50222"/>
    </source>
</evidence>
<dbReference type="InterPro" id="IPR015943">
    <property type="entry name" value="WD40/YVTN_repeat-like_dom_sf"/>
</dbReference>
<dbReference type="Proteomes" id="UP000789595">
    <property type="component" value="Unassembled WGS sequence"/>
</dbReference>
<dbReference type="PANTHER" id="PTHR23153:SF38">
    <property type="entry name" value="UBX DOMAIN-CONTAINING PROTEIN 6"/>
    <property type="match status" value="1"/>
</dbReference>
<feature type="compositionally biased region" description="Basic residues" evidence="4">
    <location>
        <begin position="464"/>
        <end position="491"/>
    </location>
</feature>
<dbReference type="GO" id="GO:0004672">
    <property type="term" value="F:protein kinase activity"/>
    <property type="evidence" value="ECO:0007669"/>
    <property type="project" value="InterPro"/>
</dbReference>
<comment type="similarity">
    <text evidence="2">Belongs to the protein kinase superfamily. Ser/Thr protein kinase family. CDPK subfamily.</text>
</comment>
<dbReference type="EMBL" id="HBIW01013094">
    <property type="protein sequence ID" value="CAE0695809.1"/>
    <property type="molecule type" value="Transcribed_RNA"/>
</dbReference>
<feature type="region of interest" description="Disordered" evidence="4">
    <location>
        <begin position="1240"/>
        <end position="1303"/>
    </location>
</feature>
<organism evidence="6">
    <name type="scientific">Pelagomonas calceolata</name>
    <dbReference type="NCBI Taxonomy" id="35677"/>
    <lineage>
        <taxon>Eukaryota</taxon>
        <taxon>Sar</taxon>
        <taxon>Stramenopiles</taxon>
        <taxon>Ochrophyta</taxon>
        <taxon>Pelagophyceae</taxon>
        <taxon>Pelagomonadales</taxon>
        <taxon>Pelagomonadaceae</taxon>
        <taxon>Pelagomonas</taxon>
    </lineage>
</organism>
<sequence length="3612" mass="392740">MPRERSRSRSRSPRRRDDRSRSKSPEENNYNADQGQPCEALLMGKWLPGKVQRIGRDGEVDLILDDGTELENVPEERLRMPKQQAMKRASSWDCLESLARDNHLRRGKVGKEPKQTTSMKKDEVRGIEELLGQELVKGLKDAFGDADSMKEGELDVDDVLTAFTSLRRVASRKDILAWLRTRSSRVRTRRTLSFVEFVKCFAGIFHNPSLQSVANDVRERDPGTEPALFADENSIVSEWARTLGRKRLLELEQAFKRRAAPHATTRGAIDVLGQVRSGVPARDARLVFRDCGYDVAPSRFAQCLRDSGVLPDDFLSFPEVVGAYHALFIKDGIMPSDDDQLGQTMSLLKPPGKAIEGADGCLRSLSEVASMIYAEQRWEGTPLQHAGLVRRLCVGRPASVQEAVRKVRDEFEAADVDDEGQLGADEASRLLDAAGIKGLKELREEVLRSFKGEKKDSDEGTKGKKDKKAKKSKKKDRSRSRSRSRSPKGKRDRSPEGPPPFSLAEFFANAGHLIEAAASADATVASAMAQLRLSHSPAEVRGAATYAAKLVQEALNGNAKSAGRVCTEDPLYASKLGKLRGGLELIQACGFTQRVVEGKPKREFLVAKDKTKLKGALKDIEEAFGEEVGCPSVQGVVREFQDSRMTDEDIRQALRLAKRLVENVLKTPGDQRVFRVRGTNAVVRRCLTRHEGGPRLLEAIGFKSDGDDPKTATYSLERRGLQQDKPEASKGSRAFSMHQLDKETKSFLHKALADVDAALKNYAAVEDTKGATGKKGATAKEKLLAERAGVGKRGKESKGKERAESKGKAKADAKGNKKREPSDLEKSLKGDKVREAQLQLCRKAFENLDVDGDDYITTRDLKIAFARDGREAFMIPAWIAQRDLDQDGAVSFDDFLHSVASSFAVPAKAKAKKGDTDEDDDAIASALGVLRLSAKPKDVQDVVSYTMRCCQKILEAPHEPKYWRMSTKERFARFAGGVALLQACGFSLEENGSVLALRDPDGRRWDSVPDPVLEKLKAARQELEGRSKTLDLPIPDIAAVSKAVDSLSGDPGAWSGALELAVTYVKNVLQDPKDDRKRRIQATNAKFESTLKVVPGGLDLMTSLGFRENEPGVWTMSSGFDVPALQARLLELESCQGPLKDRASRKKASAKEKSKPLSKTTQRQVKKSATTRKAKTQPLKTAKKENAAPVIKPLDPKVEARLQEMETLALTKKRELAEREKELLKTKKLADDLAKKLHEAKARKPVAAPKAVPAKAPAKKKAPARKAPAKKGRTTTTRGAAKDGGGPTEVSSTLSKAAQKGDTKLEIDNAHEWEIGAKAIIGSGEHKEEKFVIGLGSIILSAPLERSYGAHTLVQMYTPGKDEREQFNKAQAILCVHSLLADMIQTASNEGERVVRGRAQQQRQDSRFIPRSVVVARPVFCAADASLAGCSPALGRLLVTEDGLLKSYGEGFSLSDLCRLFDRIDPQCSGRASASALEQGARDDADVAAAFADLDGEHEVSFARDVLPRLWRGDATELLERDLPPSKSCDEASERKKLTERALRDLDLVFRGHMDASGRLPFANLPSAFTDLEGRGPSQTERDIIQRTVESLTAAGRDALSVDDFVDARARHLTDQNVPLINGYFVGGGVNGWRRACLQILRKLYAKACKTTKKAGAPGDLFVAECKKDDLVRRFLGLGDPSLRDTLSSIGQKDTYVRWRHVEALVYGELGTREPTEVYRRGPCDLLRLDSSKTAPHDETAADLASSITNVKAELLEVVCDPIHSLVFALTSDGVLDAWDTTTCKRVGKAPFLCVSPEAHPSEEARPLPRSLAKRMLSIYPRQQILYLDTAGRALYVNTTCGDRCIRVHELSGLSRIKRLKLSLPKMRSFGKRGFWDAPDASGLMDPRWCSDGSLDKFVAAPHEGCIVGSVVGDDRVYAFDATTGDVRRVFCGHARDVNCAVSVPDLRLYATGSADASIRIWPAANKPLESRGLLALRAVVSAAVAQAGPRPGYRDGTVGSILEDLDLVEVIFEDDGSAELLPPKRLRAPPSDYRPDCEDDRPGRLKRGSNVTVRHGKRQLGLERLFEAWDARGCGAVPASHVAVGLQSLKELLIGSVDDDLLTQLEPEEAAYALAASSGNDGFVRLDTLEDLVLEEPSTYVGAKRILECEASVTALTYAPLSGLLASASADGAIKLWDPRGDCRGVVAFSQAPHVCATPGYYRALEDEWCAVESCGAREVSLKSAIAHNPWGDSEGDELLSNKRAKVQSTLLKTVSLALGAKESRIDASSEACRSARAIDDRGDFVAYLFMLDDGDVIVSVADSFDYRCVLLRNKDAALFETGDAGLKRAFQERHRMLRIAYCSSSKHTSVSTLLTAIKSVADAVDRPLLARSRGGDGDTLQKLGLDLALFVRAGQDPREDVTHVIRATRFDPGAAFSTQNDTACELLAADVRLSDGKTTRRAVCCWALGRAAIGSRRERAGVRPKERPAGQLAAHAALCGWRVKLHAIRGGLSDQCRGLLEASQAARSRDDAVAICARDVVLRPQRQARRVELAKAFREALGRPSTTREARAVRRFHATEAHRKAVAATGLAKPYASIVLQFLRDQDLFDATAFGLSDVPPKTGITLTDLLERADRSAAYALTPPAGLALTRPVTQPPSLLQTTRELPEFLPPAVELDAPKMEDAILASDLGSLLKDDCRRVASAAQDRDLDGGWLAAWSRHQEASAWRDRLSLARKEALCAADPASRRVDAALLQLARDRCVEEVDAEKAEKLKPPENSKLQLKKEGRIRGEAGFCTFREARCSDRSDVLLCRIRRGTFSTSHIASSPSLAKCSSLVTQLTLAEELDALVFSDPGSRLIPLRSLLDDRGGLGTDGVLDGVGALWFGQILKAVGHCHAFGLLVRHLRSDVILVDGHRGEACKLCLVDPFKLEDGVFTEDTQSLDASDALTPPECIVVNMQGPSCSGCSRHSYRVTEDAPTLTWDSWGLGVLAFELAAGDRPAPYGPQLSAFLSRRGCTEEDLREVARDFHYAPFHAPSPKRNHRAPQTSGLVDEGVKAGHALKALDGGSWPAAWVPQRKRRDATKIDEVREALESHARLLSAHRSKRATTSLADDILESIEARNDEVLTEEALLAVLGDAFGFPLDKDGARALCRACENDPQLLGEEIEDALHATPPSPPGGVLLCCAMACLRPDPSERPLCRDLLAARWLDVSETAFDEAKRFVRGEAKPWAWLEHRVVGPLLDAELDVGRGEMRTETAEKFIDACRAAERLAAGLPCDDRRSRRINEAVCDAMVNRHDVPHRVVDVALNLKRLEKLTGDAHEDCAAAAASLITKILVLADDPDAPAADHAEVACRAAAKALYGDAAFPVVESDELSEAFTRVAPGYLATVVHACRALARPGAGTTNRKAAATAFANVFRLEAEQDSAAKELADADCATLLLPLASDINNDVRTATLRCCLNACAAGFDSLSRLRRDPDASAASVAKDPRVRLARAFCQAPWVACCARSARSQDSSEEEADVALEALSVMAAAGDDGLRHWGAGGALSALVHVLKNGDVKGVVRGRQDTAEAGGGTHRLLQPFPTKGTTTGRSAGARRALGLVLRGDAHFKKVLLKAHPGVCGAGGGVY</sequence>
<evidence type="ECO:0000313" key="8">
    <source>
        <dbReference type="Proteomes" id="UP000789595"/>
    </source>
</evidence>
<dbReference type="OrthoDB" id="194632at2759"/>
<feature type="compositionally biased region" description="Basic and acidic residues" evidence="4">
    <location>
        <begin position="15"/>
        <end position="26"/>
    </location>
</feature>
<dbReference type="InterPro" id="IPR001680">
    <property type="entry name" value="WD40_rpt"/>
</dbReference>
<dbReference type="InterPro" id="IPR002048">
    <property type="entry name" value="EF_hand_dom"/>
</dbReference>
<feature type="region of interest" description="Disordered" evidence="4">
    <location>
        <begin position="2027"/>
        <end position="2048"/>
    </location>
</feature>
<dbReference type="PROSITE" id="PS50222">
    <property type="entry name" value="EF_HAND_2"/>
    <property type="match status" value="2"/>
</dbReference>
<name>A0A7S3ZWD7_9STRA</name>
<feature type="compositionally biased region" description="Basic and acidic residues" evidence="4">
    <location>
        <begin position="2034"/>
        <end position="2044"/>
    </location>
</feature>
<dbReference type="CDD" id="cd00051">
    <property type="entry name" value="EFh"/>
    <property type="match status" value="1"/>
</dbReference>
<dbReference type="SUPFAM" id="SSF143503">
    <property type="entry name" value="PUG domain-like"/>
    <property type="match status" value="2"/>
</dbReference>
<dbReference type="SUPFAM" id="SSF47473">
    <property type="entry name" value="EF-hand"/>
    <property type="match status" value="2"/>
</dbReference>
<evidence type="ECO:0000313" key="6">
    <source>
        <dbReference type="EMBL" id="CAE0695809.1"/>
    </source>
</evidence>
<feature type="region of interest" description="Disordered" evidence="4">
    <location>
        <begin position="1138"/>
        <end position="1192"/>
    </location>
</feature>
<gene>
    <name evidence="6" type="ORF">PCAL00307_LOCUS11245</name>
    <name evidence="7" type="ORF">PECAL_2P28160</name>
</gene>
<dbReference type="SUPFAM" id="SSF56112">
    <property type="entry name" value="Protein kinase-like (PK-like)"/>
    <property type="match status" value="1"/>
</dbReference>